<dbReference type="InterPro" id="IPR050181">
    <property type="entry name" value="Cold_shock_domain"/>
</dbReference>
<reference evidence="5 6" key="1">
    <citation type="submission" date="2018-11" db="EMBL/GenBank/DDBJ databases">
        <authorList>
            <person name="Ye M.-Q."/>
            <person name="Du Z.-J."/>
        </authorList>
    </citation>
    <scope>NUCLEOTIDE SEQUENCE [LARGE SCALE GENOMIC DNA]</scope>
    <source>
        <strain evidence="5 6">U0105</strain>
    </source>
</reference>
<dbReference type="OrthoDB" id="9810590at2"/>
<dbReference type="InterPro" id="IPR012156">
    <property type="entry name" value="Cold_shock_CspA"/>
</dbReference>
<protein>
    <submittedName>
        <fullName evidence="5">Cold-shock protein</fullName>
    </submittedName>
</protein>
<dbReference type="RefSeq" id="WP_124026923.1">
    <property type="nucleotide sequence ID" value="NZ_JBHRSN010000015.1"/>
</dbReference>
<dbReference type="Gene3D" id="2.40.50.140">
    <property type="entry name" value="Nucleic acid-binding proteins"/>
    <property type="match status" value="1"/>
</dbReference>
<dbReference type="CDD" id="cd04458">
    <property type="entry name" value="CSP_CDS"/>
    <property type="match status" value="1"/>
</dbReference>
<evidence type="ECO:0000313" key="5">
    <source>
        <dbReference type="EMBL" id="RPJ67018.1"/>
    </source>
</evidence>
<evidence type="ECO:0000313" key="6">
    <source>
        <dbReference type="Proteomes" id="UP000275281"/>
    </source>
</evidence>
<dbReference type="GO" id="GO:0005829">
    <property type="term" value="C:cytosol"/>
    <property type="evidence" value="ECO:0007669"/>
    <property type="project" value="UniProtKB-ARBA"/>
</dbReference>
<dbReference type="SMART" id="SM00357">
    <property type="entry name" value="CSP"/>
    <property type="match status" value="1"/>
</dbReference>
<dbReference type="PIRSF" id="PIRSF002599">
    <property type="entry name" value="Cold_shock_A"/>
    <property type="match status" value="1"/>
</dbReference>
<keyword evidence="2" id="KW-0963">Cytoplasm</keyword>
<evidence type="ECO:0000256" key="2">
    <source>
        <dbReference type="ARBA" id="ARBA00022490"/>
    </source>
</evidence>
<dbReference type="GO" id="GO:0003676">
    <property type="term" value="F:nucleic acid binding"/>
    <property type="evidence" value="ECO:0007669"/>
    <property type="project" value="InterPro"/>
</dbReference>
<evidence type="ECO:0000256" key="3">
    <source>
        <dbReference type="RuleBase" id="RU000408"/>
    </source>
</evidence>
<evidence type="ECO:0000256" key="1">
    <source>
        <dbReference type="ARBA" id="ARBA00004496"/>
    </source>
</evidence>
<dbReference type="Proteomes" id="UP000275281">
    <property type="component" value="Unassembled WGS sequence"/>
</dbReference>
<dbReference type="Pfam" id="PF00313">
    <property type="entry name" value="CSD"/>
    <property type="match status" value="1"/>
</dbReference>
<dbReference type="AlphaFoldDB" id="A0A3N5ZBL3"/>
<proteinExistence type="predicted"/>
<comment type="subcellular location">
    <subcellularLocation>
        <location evidence="1 3">Cytoplasm</location>
    </subcellularLocation>
</comment>
<keyword evidence="6" id="KW-1185">Reference proteome</keyword>
<sequence length="68" mass="7424">MSTVTGTVKWFNEDKGFGFITPTDGGKDVFVHFRAIQSEGYKTLVEGQQVNFTVEQGQKGPQAANVTV</sequence>
<dbReference type="InterPro" id="IPR011129">
    <property type="entry name" value="CSD"/>
</dbReference>
<evidence type="ECO:0000259" key="4">
    <source>
        <dbReference type="PROSITE" id="PS51857"/>
    </source>
</evidence>
<dbReference type="EMBL" id="RPOK01000002">
    <property type="protein sequence ID" value="RPJ67018.1"/>
    <property type="molecule type" value="Genomic_DNA"/>
</dbReference>
<dbReference type="PRINTS" id="PR00050">
    <property type="entry name" value="COLDSHOCK"/>
</dbReference>
<dbReference type="Gene3D" id="6.20.370.130">
    <property type="match status" value="1"/>
</dbReference>
<comment type="caution">
    <text evidence="5">The sequence shown here is derived from an EMBL/GenBank/DDBJ whole genome shotgun (WGS) entry which is preliminary data.</text>
</comment>
<dbReference type="PANTHER" id="PTHR11544">
    <property type="entry name" value="COLD SHOCK DOMAIN CONTAINING PROTEINS"/>
    <property type="match status" value="1"/>
</dbReference>
<name>A0A3N5ZBL3_9ALTE</name>
<dbReference type="SUPFAM" id="SSF50249">
    <property type="entry name" value="Nucleic acid-binding proteins"/>
    <property type="match status" value="1"/>
</dbReference>
<dbReference type="PROSITE" id="PS00352">
    <property type="entry name" value="CSD_1"/>
    <property type="match status" value="1"/>
</dbReference>
<dbReference type="InterPro" id="IPR019844">
    <property type="entry name" value="CSD_CS"/>
</dbReference>
<accession>A0A3N5ZBL3</accession>
<dbReference type="InterPro" id="IPR012340">
    <property type="entry name" value="NA-bd_OB-fold"/>
</dbReference>
<organism evidence="5 6">
    <name type="scientific">Alteromonas sediminis</name>
    <dbReference type="NCBI Taxonomy" id="2259342"/>
    <lineage>
        <taxon>Bacteria</taxon>
        <taxon>Pseudomonadati</taxon>
        <taxon>Pseudomonadota</taxon>
        <taxon>Gammaproteobacteria</taxon>
        <taxon>Alteromonadales</taxon>
        <taxon>Alteromonadaceae</taxon>
        <taxon>Alteromonas/Salinimonas group</taxon>
        <taxon>Alteromonas</taxon>
    </lineage>
</organism>
<gene>
    <name evidence="5" type="ORF">DRW07_05595</name>
</gene>
<dbReference type="PROSITE" id="PS51857">
    <property type="entry name" value="CSD_2"/>
    <property type="match status" value="1"/>
</dbReference>
<dbReference type="InterPro" id="IPR002059">
    <property type="entry name" value="CSP_DNA-bd"/>
</dbReference>
<dbReference type="FunFam" id="2.40.50.140:FF:000006">
    <property type="entry name" value="Cold shock protein CspC"/>
    <property type="match status" value="1"/>
</dbReference>
<feature type="domain" description="CSD" evidence="4">
    <location>
        <begin position="3"/>
        <end position="68"/>
    </location>
</feature>